<feature type="domain" description="Pre-SET" evidence="10">
    <location>
        <begin position="270"/>
        <end position="343"/>
    </location>
</feature>
<dbReference type="GO" id="GO:0005634">
    <property type="term" value="C:nucleus"/>
    <property type="evidence" value="ECO:0007669"/>
    <property type="project" value="InterPro"/>
</dbReference>
<dbReference type="GO" id="GO:0008270">
    <property type="term" value="F:zinc ion binding"/>
    <property type="evidence" value="ECO:0007669"/>
    <property type="project" value="InterPro"/>
</dbReference>
<evidence type="ECO:0000256" key="5">
    <source>
        <dbReference type="ARBA" id="ARBA00022691"/>
    </source>
</evidence>
<name>A0A7R7VKA7_ASPCH</name>
<evidence type="ECO:0000256" key="3">
    <source>
        <dbReference type="ARBA" id="ARBA00022603"/>
    </source>
</evidence>
<dbReference type="InterPro" id="IPR050973">
    <property type="entry name" value="H3K9_Histone-Lys_N-MTase"/>
</dbReference>
<reference evidence="12" key="2">
    <citation type="submission" date="2021-02" db="EMBL/GenBank/DDBJ databases">
        <title>Aspergillus chevalieri M1 genome sequence.</title>
        <authorList>
            <person name="Kadooka C."/>
            <person name="Mori K."/>
            <person name="Futagami T."/>
        </authorList>
    </citation>
    <scope>NUCLEOTIDE SEQUENCE</scope>
    <source>
        <strain evidence="12">M1</strain>
    </source>
</reference>
<dbReference type="PANTHER" id="PTHR46223">
    <property type="entry name" value="HISTONE-LYSINE N-METHYLTRANSFERASE SUV39H"/>
    <property type="match status" value="1"/>
</dbReference>
<feature type="region of interest" description="Disordered" evidence="8">
    <location>
        <begin position="1"/>
        <end position="121"/>
    </location>
</feature>
<dbReference type="InterPro" id="IPR003616">
    <property type="entry name" value="Post-SET_dom"/>
</dbReference>
<keyword evidence="13" id="KW-1185">Reference proteome</keyword>
<evidence type="ECO:0000259" key="10">
    <source>
        <dbReference type="PROSITE" id="PS50867"/>
    </source>
</evidence>
<dbReference type="SUPFAM" id="SSF82199">
    <property type="entry name" value="SET domain"/>
    <property type="match status" value="1"/>
</dbReference>
<sequence>MVIDLTRDSDSDEQHQQLQPRSTIHSFFSNLIHRSSSYSNPLKRKERGSEDTSSISSSRRFSPAVNGLANHDHNNTNNNTSNNSSNSSNNASKDPSPAPRQEPSKHSISTGPTPIPETQHQKAISVVIPSPSRQLKKEILNSEWTRIDTSSKLTGLSEKYYPTDAYEKRAQKGAYPTKKKNKVNSENRGTLPLDLGHLAPSPILTVRPTTTVHQQLAKSFLRKLSKIQGPPVTLARGDQRMLTGFAANFEFVNAYKIRKGVSPVPESFNGGCDCGPGCDPRQCTCLSEEEHSDDKIVPYRAAADVPGLMVLAPDFMKRTSMIYECSSRCGCRGECWNSVVQKGRTVRLEIFHTGNRGFGLCSPDTIRRGQFIDCYLGEVITKKTADVREDLAASAHEHSYLFGLDFLIDDDDMYVVDGQKLGSPARFMNHSCNPNCRMFPVSRTHGDERLYDLAFFSLRDIPPHTELTFDYNPGAAVSGAGARGDAANGKGRKEKIDPSAVKCLCGEKNCRGQLWPNQRKGTK</sequence>
<evidence type="ECO:0000256" key="2">
    <source>
        <dbReference type="ARBA" id="ARBA00022454"/>
    </source>
</evidence>
<feature type="compositionally biased region" description="Polar residues" evidence="8">
    <location>
        <begin position="16"/>
        <end position="40"/>
    </location>
</feature>
<dbReference type="InterPro" id="IPR001214">
    <property type="entry name" value="SET_dom"/>
</dbReference>
<feature type="compositionally biased region" description="Basic and acidic residues" evidence="8">
    <location>
        <begin position="1"/>
        <end position="15"/>
    </location>
</feature>
<evidence type="ECO:0000313" key="13">
    <source>
        <dbReference type="Proteomes" id="UP000637239"/>
    </source>
</evidence>
<evidence type="ECO:0000256" key="1">
    <source>
        <dbReference type="ARBA" id="ARBA00004286"/>
    </source>
</evidence>
<keyword evidence="5" id="KW-0949">S-adenosyl-L-methionine</keyword>
<accession>A0A7R7VKA7</accession>
<evidence type="ECO:0000256" key="4">
    <source>
        <dbReference type="ARBA" id="ARBA00022679"/>
    </source>
</evidence>
<dbReference type="Gene3D" id="2.170.270.10">
    <property type="entry name" value="SET domain"/>
    <property type="match status" value="1"/>
</dbReference>
<dbReference type="Proteomes" id="UP000637239">
    <property type="component" value="Chromosome 3"/>
</dbReference>
<organism evidence="12 13">
    <name type="scientific">Aspergillus chevalieri</name>
    <name type="common">Eurotium chevalieri</name>
    <dbReference type="NCBI Taxonomy" id="182096"/>
    <lineage>
        <taxon>Eukaryota</taxon>
        <taxon>Fungi</taxon>
        <taxon>Dikarya</taxon>
        <taxon>Ascomycota</taxon>
        <taxon>Pezizomycotina</taxon>
        <taxon>Eurotiomycetes</taxon>
        <taxon>Eurotiomycetidae</taxon>
        <taxon>Eurotiales</taxon>
        <taxon>Aspergillaceae</taxon>
        <taxon>Aspergillus</taxon>
        <taxon>Aspergillus subgen. Aspergillus</taxon>
    </lineage>
</organism>
<reference evidence="12" key="1">
    <citation type="submission" date="2021-01" db="EMBL/GenBank/DDBJ databases">
        <authorList>
            <consortium name="Aspergillus chevalieri M1 genome sequencing consortium"/>
            <person name="Kazuki M."/>
            <person name="Futagami T."/>
        </authorList>
    </citation>
    <scope>NUCLEOTIDE SEQUENCE</scope>
    <source>
        <strain evidence="12">M1</strain>
    </source>
</reference>
<feature type="compositionally biased region" description="Low complexity" evidence="8">
    <location>
        <begin position="75"/>
        <end position="90"/>
    </location>
</feature>
<keyword evidence="7" id="KW-0862">Zinc</keyword>
<dbReference type="PANTHER" id="PTHR46223:SF3">
    <property type="entry name" value="HISTONE-LYSINE N-METHYLTRANSFERASE SET-23"/>
    <property type="match status" value="1"/>
</dbReference>
<dbReference type="Pfam" id="PF05033">
    <property type="entry name" value="Pre-SET"/>
    <property type="match status" value="1"/>
</dbReference>
<gene>
    <name evidence="12" type="ORF">ACHE_30207S</name>
</gene>
<dbReference type="GeneID" id="66980579"/>
<keyword evidence="4" id="KW-0808">Transferase</keyword>
<dbReference type="GO" id="GO:0005694">
    <property type="term" value="C:chromosome"/>
    <property type="evidence" value="ECO:0007669"/>
    <property type="project" value="UniProtKB-SubCell"/>
</dbReference>
<dbReference type="PROSITE" id="PS50867">
    <property type="entry name" value="PRE_SET"/>
    <property type="match status" value="1"/>
</dbReference>
<dbReference type="EMBL" id="AP024418">
    <property type="protein sequence ID" value="BCR86220.1"/>
    <property type="molecule type" value="Genomic_DNA"/>
</dbReference>
<feature type="domain" description="Post-SET" evidence="11">
    <location>
        <begin position="499"/>
        <end position="515"/>
    </location>
</feature>
<dbReference type="GO" id="GO:0042054">
    <property type="term" value="F:histone methyltransferase activity"/>
    <property type="evidence" value="ECO:0007669"/>
    <property type="project" value="InterPro"/>
</dbReference>
<evidence type="ECO:0000256" key="7">
    <source>
        <dbReference type="ARBA" id="ARBA00022833"/>
    </source>
</evidence>
<evidence type="ECO:0000259" key="11">
    <source>
        <dbReference type="PROSITE" id="PS50868"/>
    </source>
</evidence>
<feature type="compositionally biased region" description="Polar residues" evidence="8">
    <location>
        <begin position="106"/>
        <end position="121"/>
    </location>
</feature>
<dbReference type="KEGG" id="ache:ACHE_30207S"/>
<proteinExistence type="predicted"/>
<evidence type="ECO:0000259" key="9">
    <source>
        <dbReference type="PROSITE" id="PS50280"/>
    </source>
</evidence>
<keyword evidence="3" id="KW-0489">Methyltransferase</keyword>
<keyword evidence="2" id="KW-0158">Chromosome</keyword>
<dbReference type="GO" id="GO:0032259">
    <property type="term" value="P:methylation"/>
    <property type="evidence" value="ECO:0007669"/>
    <property type="project" value="UniProtKB-KW"/>
</dbReference>
<protein>
    <submittedName>
        <fullName evidence="12">Uncharacterized protein</fullName>
    </submittedName>
</protein>
<dbReference type="RefSeq" id="XP_043134742.1">
    <property type="nucleotide sequence ID" value="XM_043276800.1"/>
</dbReference>
<feature type="compositionally biased region" description="Low complexity" evidence="8">
    <location>
        <begin position="51"/>
        <end position="62"/>
    </location>
</feature>
<evidence type="ECO:0000313" key="12">
    <source>
        <dbReference type="EMBL" id="BCR86220.1"/>
    </source>
</evidence>
<feature type="domain" description="SET" evidence="9">
    <location>
        <begin position="346"/>
        <end position="472"/>
    </location>
</feature>
<dbReference type="AlphaFoldDB" id="A0A7R7VKA7"/>
<keyword evidence="6" id="KW-0479">Metal-binding</keyword>
<comment type="subcellular location">
    <subcellularLocation>
        <location evidence="1">Chromosome</location>
    </subcellularLocation>
</comment>
<dbReference type="PROSITE" id="PS50280">
    <property type="entry name" value="SET"/>
    <property type="match status" value="1"/>
</dbReference>
<dbReference type="SMART" id="SM00317">
    <property type="entry name" value="SET"/>
    <property type="match status" value="1"/>
</dbReference>
<evidence type="ECO:0000256" key="8">
    <source>
        <dbReference type="SAM" id="MobiDB-lite"/>
    </source>
</evidence>
<dbReference type="InterPro" id="IPR007728">
    <property type="entry name" value="Pre-SET_dom"/>
</dbReference>
<evidence type="ECO:0000256" key="6">
    <source>
        <dbReference type="ARBA" id="ARBA00022723"/>
    </source>
</evidence>
<dbReference type="InterPro" id="IPR046341">
    <property type="entry name" value="SET_dom_sf"/>
</dbReference>
<dbReference type="PROSITE" id="PS50868">
    <property type="entry name" value="POST_SET"/>
    <property type="match status" value="1"/>
</dbReference>
<dbReference type="Pfam" id="PF00856">
    <property type="entry name" value="SET"/>
    <property type="match status" value="1"/>
</dbReference>